<proteinExistence type="predicted"/>
<protein>
    <submittedName>
        <fullName evidence="1">Uncharacterized protein</fullName>
    </submittedName>
</protein>
<comment type="caution">
    <text evidence="1">The sequence shown here is derived from an EMBL/GenBank/DDBJ whole genome shotgun (WGS) entry which is preliminary data.</text>
</comment>
<evidence type="ECO:0000313" key="1">
    <source>
        <dbReference type="EMBL" id="KKM61562.1"/>
    </source>
</evidence>
<dbReference type="AlphaFoldDB" id="A0A0F9LWX3"/>
<sequence length="248" mass="28134">MNFITREQVKEAAAQGVLAALKCCLAHHEQGRDADWVELREAIKAIKFSLSSGFCASCRVVGSDCEKCLLKGAPAVDRNCCDGKWDTASMHLTRLCDDYSNANFVAFQEAEAEVCKYIKKIIKQEEAKECKCKKPELRHGDYGVDCQNNGRIALFYCSQSNTNRDDYTQIGIRGDEAFDCIGNIFDDLKRNSENLRAFTHDRTSYKLLPDGRIQTRHDGRDGWMLNSPKETYQKLGQLIATVERRKKK</sequence>
<accession>A0A0F9LWX3</accession>
<organism evidence="1">
    <name type="scientific">marine sediment metagenome</name>
    <dbReference type="NCBI Taxonomy" id="412755"/>
    <lineage>
        <taxon>unclassified sequences</taxon>
        <taxon>metagenomes</taxon>
        <taxon>ecological metagenomes</taxon>
    </lineage>
</organism>
<dbReference type="EMBL" id="LAZR01011461">
    <property type="protein sequence ID" value="KKM61562.1"/>
    <property type="molecule type" value="Genomic_DNA"/>
</dbReference>
<gene>
    <name evidence="1" type="ORF">LCGC14_1530540</name>
</gene>
<name>A0A0F9LWX3_9ZZZZ</name>
<reference evidence="1" key="1">
    <citation type="journal article" date="2015" name="Nature">
        <title>Complex archaea that bridge the gap between prokaryotes and eukaryotes.</title>
        <authorList>
            <person name="Spang A."/>
            <person name="Saw J.H."/>
            <person name="Jorgensen S.L."/>
            <person name="Zaremba-Niedzwiedzka K."/>
            <person name="Martijn J."/>
            <person name="Lind A.E."/>
            <person name="van Eijk R."/>
            <person name="Schleper C."/>
            <person name="Guy L."/>
            <person name="Ettema T.J."/>
        </authorList>
    </citation>
    <scope>NUCLEOTIDE SEQUENCE</scope>
</reference>